<dbReference type="OrthoDB" id="2990599at2"/>
<comment type="caution">
    <text evidence="1">The sequence shown here is derived from an EMBL/GenBank/DDBJ whole genome shotgun (WGS) entry which is preliminary data.</text>
</comment>
<evidence type="ECO:0000313" key="1">
    <source>
        <dbReference type="EMBL" id="KOA88464.1"/>
    </source>
</evidence>
<gene>
    <name evidence="1" type="ORF">ADU74_06510</name>
</gene>
<reference evidence="1 2" key="1">
    <citation type="submission" date="2015-07" db="EMBL/GenBank/DDBJ databases">
        <title>Draft genome sequences of 17 French Clostridium botulinum group III.</title>
        <authorList>
            <person name="Woudstra C."/>
            <person name="Le Marechal C."/>
            <person name="Souillard R."/>
            <person name="Bayon-Auboyer M.-H."/>
            <person name="Dessouter D."/>
            <person name="Fach P."/>
        </authorList>
    </citation>
    <scope>NUCLEOTIDE SEQUENCE [LARGE SCALE GENOMIC DNA]</scope>
    <source>
        <strain evidence="1 2">12LNRI-CD</strain>
    </source>
</reference>
<organism evidence="1 2">
    <name type="scientific">Clostridium botulinum</name>
    <dbReference type="NCBI Taxonomy" id="1491"/>
    <lineage>
        <taxon>Bacteria</taxon>
        <taxon>Bacillati</taxon>
        <taxon>Bacillota</taxon>
        <taxon>Clostridia</taxon>
        <taxon>Eubacteriales</taxon>
        <taxon>Clostridiaceae</taxon>
        <taxon>Clostridium</taxon>
    </lineage>
</organism>
<dbReference type="EMBL" id="LGVR01000029">
    <property type="protein sequence ID" value="KOA88464.1"/>
    <property type="molecule type" value="Genomic_DNA"/>
</dbReference>
<accession>A0A9Q1ZB32</accession>
<dbReference type="RefSeq" id="WP_013724590.1">
    <property type="nucleotide sequence ID" value="NZ_LGVO01000013.1"/>
</dbReference>
<sequence length="66" mass="7565">MKGFLEIHKYKTSNINERSIVDLETFFKEIINIPSFMLSGNINLNAVMDSLWGEFDNLGEEKVAVI</sequence>
<protein>
    <submittedName>
        <fullName evidence="1">Uncharacterized protein</fullName>
    </submittedName>
</protein>
<evidence type="ECO:0000313" key="2">
    <source>
        <dbReference type="Proteomes" id="UP000037540"/>
    </source>
</evidence>
<name>A0A9Q1ZB32_CLOBO</name>
<dbReference type="AlphaFoldDB" id="A0A9Q1ZB32"/>
<dbReference type="Proteomes" id="UP000037540">
    <property type="component" value="Unassembled WGS sequence"/>
</dbReference>
<proteinExistence type="predicted"/>